<protein>
    <submittedName>
        <fullName evidence="1">Putative hydrolase of the HAD superfamily</fullName>
    </submittedName>
</protein>
<proteinExistence type="predicted"/>
<dbReference type="NCBIfam" id="TIGR01509">
    <property type="entry name" value="HAD-SF-IA-v3"/>
    <property type="match status" value="1"/>
</dbReference>
<dbReference type="EMBL" id="SLVV01000003">
    <property type="protein sequence ID" value="TCN26562.1"/>
    <property type="molecule type" value="Genomic_DNA"/>
</dbReference>
<dbReference type="NCBIfam" id="TIGR01549">
    <property type="entry name" value="HAD-SF-IA-v1"/>
    <property type="match status" value="1"/>
</dbReference>
<keyword evidence="2" id="KW-1185">Reference proteome</keyword>
<sequence>MAFSAIFFDLDDTLHDHLKPFANALHECVLNLPESASDLTLYKEFRRMSDLLWEEYSSEKLGLEELRAQRIMFALESFGVRLSFIEALQFQEQYEKELSSLTLFPEVPTLLPRLKAAGFKLGIITNGPVGHQYNKIRTLGLLEYVDEEMIFISDAVGSAKPDPQIFHYVSEKASLPPEDLLYIGDTWANDIDAPIKAGWQAIWFNHRMRKSETSVQPLAEINQLSSILTIVNTNS</sequence>
<dbReference type="InterPro" id="IPR036412">
    <property type="entry name" value="HAD-like_sf"/>
</dbReference>
<accession>A0A4R2BJB7</accession>
<organism evidence="1 2">
    <name type="scientific">Mesobacillus foraminis</name>
    <dbReference type="NCBI Taxonomy" id="279826"/>
    <lineage>
        <taxon>Bacteria</taxon>
        <taxon>Bacillati</taxon>
        <taxon>Bacillota</taxon>
        <taxon>Bacilli</taxon>
        <taxon>Bacillales</taxon>
        <taxon>Bacillaceae</taxon>
        <taxon>Mesobacillus</taxon>
    </lineage>
</organism>
<dbReference type="Gene3D" id="3.40.50.1000">
    <property type="entry name" value="HAD superfamily/HAD-like"/>
    <property type="match status" value="1"/>
</dbReference>
<dbReference type="AlphaFoldDB" id="A0A4R2BJB7"/>
<dbReference type="GO" id="GO:0016787">
    <property type="term" value="F:hydrolase activity"/>
    <property type="evidence" value="ECO:0007669"/>
    <property type="project" value="UniProtKB-KW"/>
</dbReference>
<dbReference type="InterPro" id="IPR006439">
    <property type="entry name" value="HAD-SF_hydro_IA"/>
</dbReference>
<keyword evidence="1" id="KW-0378">Hydrolase</keyword>
<evidence type="ECO:0000313" key="2">
    <source>
        <dbReference type="Proteomes" id="UP000295689"/>
    </source>
</evidence>
<dbReference type="SFLD" id="SFLDS00003">
    <property type="entry name" value="Haloacid_Dehalogenase"/>
    <property type="match status" value="1"/>
</dbReference>
<dbReference type="SUPFAM" id="SSF56784">
    <property type="entry name" value="HAD-like"/>
    <property type="match status" value="1"/>
</dbReference>
<dbReference type="Proteomes" id="UP000295689">
    <property type="component" value="Unassembled WGS sequence"/>
</dbReference>
<gene>
    <name evidence="1" type="ORF">EV146_10383</name>
</gene>
<dbReference type="RefSeq" id="WP_158287009.1">
    <property type="nucleotide sequence ID" value="NZ_JABUHM010000002.1"/>
</dbReference>
<dbReference type="Gene3D" id="1.10.150.240">
    <property type="entry name" value="Putative phosphatase, domain 2"/>
    <property type="match status" value="1"/>
</dbReference>
<dbReference type="InterPro" id="IPR023214">
    <property type="entry name" value="HAD_sf"/>
</dbReference>
<dbReference type="PANTHER" id="PTHR47478:SF1">
    <property type="entry name" value="PYRIMIDINE 5'-NUCLEOTIDASE YJJG"/>
    <property type="match status" value="1"/>
</dbReference>
<dbReference type="InterPro" id="IPR023198">
    <property type="entry name" value="PGP-like_dom2"/>
</dbReference>
<reference evidence="1 2" key="1">
    <citation type="journal article" date="2015" name="Stand. Genomic Sci.">
        <title>Genomic Encyclopedia of Bacterial and Archaeal Type Strains, Phase III: the genomes of soil and plant-associated and newly described type strains.</title>
        <authorList>
            <person name="Whitman W.B."/>
            <person name="Woyke T."/>
            <person name="Klenk H.P."/>
            <person name="Zhou Y."/>
            <person name="Lilburn T.G."/>
            <person name="Beck B.J."/>
            <person name="De Vos P."/>
            <person name="Vandamme P."/>
            <person name="Eisen J.A."/>
            <person name="Garrity G."/>
            <person name="Hugenholtz P."/>
            <person name="Kyrpides N.C."/>
        </authorList>
    </citation>
    <scope>NUCLEOTIDE SEQUENCE [LARGE SCALE GENOMIC DNA]</scope>
    <source>
        <strain evidence="1 2">CV53</strain>
    </source>
</reference>
<dbReference type="InterPro" id="IPR052550">
    <property type="entry name" value="Pyrimidine_5'-ntase_YjjG"/>
</dbReference>
<evidence type="ECO:0000313" key="1">
    <source>
        <dbReference type="EMBL" id="TCN26562.1"/>
    </source>
</evidence>
<dbReference type="PANTHER" id="PTHR47478">
    <property type="match status" value="1"/>
</dbReference>
<dbReference type="Pfam" id="PF00702">
    <property type="entry name" value="Hydrolase"/>
    <property type="match status" value="1"/>
</dbReference>
<comment type="caution">
    <text evidence="1">The sequence shown here is derived from an EMBL/GenBank/DDBJ whole genome shotgun (WGS) entry which is preliminary data.</text>
</comment>
<name>A0A4R2BJB7_9BACI</name>
<dbReference type="SFLD" id="SFLDG01129">
    <property type="entry name" value="C1.5:_HAD__Beta-PGM__Phosphata"/>
    <property type="match status" value="1"/>
</dbReference>